<protein>
    <submittedName>
        <fullName evidence="1">Uncharacterized protein</fullName>
    </submittedName>
</protein>
<comment type="caution">
    <text evidence="1">The sequence shown here is derived from an EMBL/GenBank/DDBJ whole genome shotgun (WGS) entry which is preliminary data.</text>
</comment>
<gene>
    <name evidence="1" type="ORF">HB991_03185</name>
</gene>
<name>A0AA44CIV7_YERMO</name>
<evidence type="ECO:0000313" key="1">
    <source>
        <dbReference type="EMBL" id="NIL21529.1"/>
    </source>
</evidence>
<dbReference type="RefSeq" id="WP_167311649.1">
    <property type="nucleotide sequence ID" value="NZ_CAWPGR010000012.1"/>
</dbReference>
<dbReference type="Proteomes" id="UP000712947">
    <property type="component" value="Unassembled WGS sequence"/>
</dbReference>
<reference evidence="1" key="1">
    <citation type="submission" date="2020-03" db="EMBL/GenBank/DDBJ databases">
        <authorList>
            <person name="Kislichkina A."/>
            <person name="Dentovskaya S."/>
            <person name="Shaikhutdinov R."/>
            <person name="Ivanov S."/>
            <person name="Sizova A."/>
            <person name="Solomentsev V."/>
            <person name="Bogun A."/>
        </authorList>
    </citation>
    <scope>NUCLEOTIDE SEQUENCE</scope>
    <source>
        <strain evidence="1">SCPM-O-B-7610</strain>
    </source>
</reference>
<organism evidence="1 2">
    <name type="scientific">Yersinia mollaretii</name>
    <dbReference type="NCBI Taxonomy" id="33060"/>
    <lineage>
        <taxon>Bacteria</taxon>
        <taxon>Pseudomonadati</taxon>
        <taxon>Pseudomonadota</taxon>
        <taxon>Gammaproteobacteria</taxon>
        <taxon>Enterobacterales</taxon>
        <taxon>Yersiniaceae</taxon>
        <taxon>Yersinia</taxon>
    </lineage>
</organism>
<dbReference type="AlphaFoldDB" id="A0AA44CIV7"/>
<accession>A0AA44CIV7</accession>
<sequence length="74" mass="8118">MISLTAPKYKIVDASDSSAELVALLTLLKDAYTHEHAPDDTDTAFALTAILKLAHRLNSDLFYLLNDENGEAKL</sequence>
<dbReference type="EMBL" id="JAASAI010000002">
    <property type="protein sequence ID" value="NIL21529.1"/>
    <property type="molecule type" value="Genomic_DNA"/>
</dbReference>
<proteinExistence type="predicted"/>
<evidence type="ECO:0000313" key="2">
    <source>
        <dbReference type="Proteomes" id="UP000712947"/>
    </source>
</evidence>